<feature type="domain" description="Peptidase G2 IMC autoproteolytic cleavage" evidence="1">
    <location>
        <begin position="182"/>
        <end position="368"/>
    </location>
</feature>
<evidence type="ECO:0000313" key="3">
    <source>
        <dbReference type="Proteomes" id="UP000198565"/>
    </source>
</evidence>
<dbReference type="STRING" id="334253.SAMN04487943_11266"/>
<protein>
    <submittedName>
        <fullName evidence="2">Peptidase_G2, IMC autoproteolytic cleavage domain</fullName>
    </submittedName>
</protein>
<evidence type="ECO:0000259" key="1">
    <source>
        <dbReference type="Pfam" id="PF11962"/>
    </source>
</evidence>
<accession>A0A1I4PP93</accession>
<proteinExistence type="predicted"/>
<dbReference type="AlphaFoldDB" id="A0A1I4PP93"/>
<dbReference type="InterPro" id="IPR021865">
    <property type="entry name" value="Peptidase_G2"/>
</dbReference>
<name>A0A1I4PP93_9BACI</name>
<dbReference type="OrthoDB" id="2942004at2"/>
<keyword evidence="3" id="KW-1185">Reference proteome</keyword>
<dbReference type="RefSeq" id="WP_091485256.1">
    <property type="nucleotide sequence ID" value="NZ_FOTR01000012.1"/>
</dbReference>
<organism evidence="2 3">
    <name type="scientific">Gracilibacillus orientalis</name>
    <dbReference type="NCBI Taxonomy" id="334253"/>
    <lineage>
        <taxon>Bacteria</taxon>
        <taxon>Bacillati</taxon>
        <taxon>Bacillota</taxon>
        <taxon>Bacilli</taxon>
        <taxon>Bacillales</taxon>
        <taxon>Bacillaceae</taxon>
        <taxon>Gracilibacillus</taxon>
    </lineage>
</organism>
<gene>
    <name evidence="2" type="ORF">SAMN04487943_11266</name>
</gene>
<dbReference type="Gene3D" id="2.40.300.10">
    <property type="entry name" value="Head decoration protein D"/>
    <property type="match status" value="1"/>
</dbReference>
<dbReference type="Gene3D" id="2.150.10.10">
    <property type="entry name" value="Serralysin-like metalloprotease, C-terminal"/>
    <property type="match status" value="1"/>
</dbReference>
<dbReference type="InterPro" id="IPR011049">
    <property type="entry name" value="Serralysin-like_metalloprot_C"/>
</dbReference>
<dbReference type="SUPFAM" id="SSF101967">
    <property type="entry name" value="Adhesin YadA, collagen-binding domain"/>
    <property type="match status" value="1"/>
</dbReference>
<sequence length="380" mass="42196">MAFDKKEWKFEDVVTEDDANRWEDGIKEAHETIDEHVNDKNNPHSVTKSQVGLDNVDNVKQATKTEFDDHVGDNLKHKNASNITEGGSLANAEGFGSKAEGYCSHAEGFGTDAEGRYSHAEGDNSYAIGDASHAEGSETRAGVFASHAQGRYNNPMNGSPTDINNTDDAMIIGNGTSSNEKGNAFRVTFDGKVYGLSAFNSSGADYAEYLEWLDANPDKQDRVGFFVTLDGDKIKKAKSDDSFVLGIISANPSVIGDSHQDDWQGKYIRDDWGRIQYEWTTIKSRDVKEDGEEIEKEEKAYLPVLNPDWNNEEKYIPREKRPEWDAVGMLGKLLVRDDGTCQVNGYCLPNDEGIATSSETGYRVIKRVSENIVQILFYTV</sequence>
<evidence type="ECO:0000313" key="2">
    <source>
        <dbReference type="EMBL" id="SFM29310.1"/>
    </source>
</evidence>
<dbReference type="Gene3D" id="4.10.80.40">
    <property type="entry name" value="succinate dehydrogenase protein domain"/>
    <property type="match status" value="1"/>
</dbReference>
<dbReference type="Pfam" id="PF11962">
    <property type="entry name" value="Peptidase_G2"/>
    <property type="match status" value="1"/>
</dbReference>
<reference evidence="3" key="1">
    <citation type="submission" date="2016-10" db="EMBL/GenBank/DDBJ databases">
        <authorList>
            <person name="Varghese N."/>
            <person name="Submissions S."/>
        </authorList>
    </citation>
    <scope>NUCLEOTIDE SEQUENCE [LARGE SCALE GENOMIC DNA]</scope>
    <source>
        <strain evidence="3">CGMCC 1.4250</strain>
    </source>
</reference>
<dbReference type="EMBL" id="FOTR01000012">
    <property type="protein sequence ID" value="SFM29310.1"/>
    <property type="molecule type" value="Genomic_DNA"/>
</dbReference>
<dbReference type="Proteomes" id="UP000198565">
    <property type="component" value="Unassembled WGS sequence"/>
</dbReference>